<evidence type="ECO:0000313" key="1">
    <source>
        <dbReference type="EMBL" id="RZC44097.1"/>
    </source>
</evidence>
<sequence>MGFLGELNITYFWYLFGGTIRCKKLKNKNNQRLNLTSHRLMMPNDIFGGRQICRSFSSSDVGKVSEPRGCILRFETAI</sequence>
<gene>
    <name evidence="1" type="ORF">C5167_037046</name>
</gene>
<protein>
    <submittedName>
        <fullName evidence="1">Uncharacterized protein</fullName>
    </submittedName>
</protein>
<keyword evidence="2" id="KW-1185">Reference proteome</keyword>
<accession>A0A4Y7I5B6</accession>
<proteinExistence type="predicted"/>
<reference evidence="1 2" key="1">
    <citation type="journal article" date="2018" name="Science">
        <title>The opium poppy genome and morphinan production.</title>
        <authorList>
            <person name="Guo L."/>
            <person name="Winzer T."/>
            <person name="Yang X."/>
            <person name="Li Y."/>
            <person name="Ning Z."/>
            <person name="He Z."/>
            <person name="Teodor R."/>
            <person name="Lu Y."/>
            <person name="Bowser T.A."/>
            <person name="Graham I.A."/>
            <person name="Ye K."/>
        </authorList>
    </citation>
    <scope>NUCLEOTIDE SEQUENCE [LARGE SCALE GENOMIC DNA]</scope>
    <source>
        <strain evidence="2">cv. HN1</strain>
        <tissue evidence="1">Leaves</tissue>
    </source>
</reference>
<dbReference type="EMBL" id="CM010715">
    <property type="protein sequence ID" value="RZC44097.1"/>
    <property type="molecule type" value="Genomic_DNA"/>
</dbReference>
<organism evidence="1 2">
    <name type="scientific">Papaver somniferum</name>
    <name type="common">Opium poppy</name>
    <dbReference type="NCBI Taxonomy" id="3469"/>
    <lineage>
        <taxon>Eukaryota</taxon>
        <taxon>Viridiplantae</taxon>
        <taxon>Streptophyta</taxon>
        <taxon>Embryophyta</taxon>
        <taxon>Tracheophyta</taxon>
        <taxon>Spermatophyta</taxon>
        <taxon>Magnoliopsida</taxon>
        <taxon>Ranunculales</taxon>
        <taxon>Papaveraceae</taxon>
        <taxon>Papaveroideae</taxon>
        <taxon>Papaver</taxon>
    </lineage>
</organism>
<name>A0A4Y7I5B6_PAPSO</name>
<dbReference type="Proteomes" id="UP000316621">
    <property type="component" value="Chromosome 1"/>
</dbReference>
<dbReference type="AlphaFoldDB" id="A0A4Y7I5B6"/>
<dbReference type="Gramene" id="RZC44097">
    <property type="protein sequence ID" value="RZC44097"/>
    <property type="gene ID" value="C5167_037046"/>
</dbReference>
<evidence type="ECO:0000313" key="2">
    <source>
        <dbReference type="Proteomes" id="UP000316621"/>
    </source>
</evidence>